<dbReference type="EMBL" id="NBSK02000005">
    <property type="protein sequence ID" value="KAJ0204549.1"/>
    <property type="molecule type" value="Genomic_DNA"/>
</dbReference>
<dbReference type="InterPro" id="IPR018289">
    <property type="entry name" value="MULE_transposase_dom"/>
</dbReference>
<evidence type="ECO:0000313" key="3">
    <source>
        <dbReference type="Proteomes" id="UP000235145"/>
    </source>
</evidence>
<dbReference type="Pfam" id="PF10551">
    <property type="entry name" value="MULE"/>
    <property type="match status" value="1"/>
</dbReference>
<dbReference type="PANTHER" id="PTHR31973">
    <property type="entry name" value="POLYPROTEIN, PUTATIVE-RELATED"/>
    <property type="match status" value="1"/>
</dbReference>
<evidence type="ECO:0000259" key="1">
    <source>
        <dbReference type="Pfam" id="PF10551"/>
    </source>
</evidence>
<evidence type="ECO:0000313" key="2">
    <source>
        <dbReference type="EMBL" id="KAJ0204549.1"/>
    </source>
</evidence>
<dbReference type="Proteomes" id="UP000235145">
    <property type="component" value="Unassembled WGS sequence"/>
</dbReference>
<sequence length="280" mass="31467">MGVVSNPYKVVDGGGPSTRSRAKCKGKYVISNKGTCLWAVQISRANENQDWLVKTIQDEHKCLQTRAVKACTSRYVANLIVQKIQSNPRIRVKDLHEELCKKLDAKIMAERIISGDYQVQYGFLRDYVLELLNTNPGTIVRIDVIYVCLGALKLGFKAGLRYFLGVDGIFLKGPYPGQVLTVVGLDSKNGIYPIAYAVVKTESTSSWTWFLELLEEDLDLGANSNFTCISDRQKEIIQTIEKWKGKDLSDHRSECSGESTVNHFNRAMDKLKKINEEAHA</sequence>
<keyword evidence="3" id="KW-1185">Reference proteome</keyword>
<protein>
    <recommendedName>
        <fullName evidence="1">MULE transposase domain-containing protein</fullName>
    </recommendedName>
</protein>
<feature type="domain" description="MULE transposase" evidence="1">
    <location>
        <begin position="164"/>
        <end position="241"/>
    </location>
</feature>
<dbReference type="PANTHER" id="PTHR31973:SF190">
    <property type="entry name" value="MULE TRANSPOSASE DOMAIN-CONTAINING PROTEIN"/>
    <property type="match status" value="1"/>
</dbReference>
<reference evidence="2 3" key="1">
    <citation type="journal article" date="2017" name="Nat. Commun.">
        <title>Genome assembly with in vitro proximity ligation data and whole-genome triplication in lettuce.</title>
        <authorList>
            <person name="Reyes-Chin-Wo S."/>
            <person name="Wang Z."/>
            <person name="Yang X."/>
            <person name="Kozik A."/>
            <person name="Arikit S."/>
            <person name="Song C."/>
            <person name="Xia L."/>
            <person name="Froenicke L."/>
            <person name="Lavelle D.O."/>
            <person name="Truco M.J."/>
            <person name="Xia R."/>
            <person name="Zhu S."/>
            <person name="Xu C."/>
            <person name="Xu H."/>
            <person name="Xu X."/>
            <person name="Cox K."/>
            <person name="Korf I."/>
            <person name="Meyers B.C."/>
            <person name="Michelmore R.W."/>
        </authorList>
    </citation>
    <scope>NUCLEOTIDE SEQUENCE [LARGE SCALE GENOMIC DNA]</scope>
    <source>
        <strain evidence="3">cv. Salinas</strain>
        <tissue evidence="2">Seedlings</tissue>
    </source>
</reference>
<gene>
    <name evidence="2" type="ORF">LSAT_V11C500257090</name>
</gene>
<organism evidence="2 3">
    <name type="scientific">Lactuca sativa</name>
    <name type="common">Garden lettuce</name>
    <dbReference type="NCBI Taxonomy" id="4236"/>
    <lineage>
        <taxon>Eukaryota</taxon>
        <taxon>Viridiplantae</taxon>
        <taxon>Streptophyta</taxon>
        <taxon>Embryophyta</taxon>
        <taxon>Tracheophyta</taxon>
        <taxon>Spermatophyta</taxon>
        <taxon>Magnoliopsida</taxon>
        <taxon>eudicotyledons</taxon>
        <taxon>Gunneridae</taxon>
        <taxon>Pentapetalae</taxon>
        <taxon>asterids</taxon>
        <taxon>campanulids</taxon>
        <taxon>Asterales</taxon>
        <taxon>Asteraceae</taxon>
        <taxon>Cichorioideae</taxon>
        <taxon>Cichorieae</taxon>
        <taxon>Lactucinae</taxon>
        <taxon>Lactuca</taxon>
    </lineage>
</organism>
<comment type="caution">
    <text evidence="2">The sequence shown here is derived from an EMBL/GenBank/DDBJ whole genome shotgun (WGS) entry which is preliminary data.</text>
</comment>
<accession>A0A9R1XA03</accession>
<name>A0A9R1XA03_LACSA</name>
<proteinExistence type="predicted"/>
<dbReference type="AlphaFoldDB" id="A0A9R1XA03"/>